<protein>
    <submittedName>
        <fullName evidence="2">Menaquinone-dependent protoporphyrinogen IX oxidase</fullName>
    </submittedName>
</protein>
<evidence type="ECO:0000313" key="3">
    <source>
        <dbReference type="Proteomes" id="UP000245720"/>
    </source>
</evidence>
<dbReference type="Pfam" id="PF12724">
    <property type="entry name" value="Flavodoxin_5"/>
    <property type="match status" value="1"/>
</dbReference>
<dbReference type="InterPro" id="IPR029039">
    <property type="entry name" value="Flavoprotein-like_sf"/>
</dbReference>
<dbReference type="GO" id="GO:0070819">
    <property type="term" value="F:menaquinone-dependent protoporphyrinogen oxidase activity"/>
    <property type="evidence" value="ECO:0007669"/>
    <property type="project" value="TreeGrafter"/>
</dbReference>
<dbReference type="InterPro" id="IPR052200">
    <property type="entry name" value="Protoporphyrinogen_IX_DH"/>
</dbReference>
<gene>
    <name evidence="2" type="ORF">IE37_02096</name>
</gene>
<comment type="caution">
    <text evidence="2">The sequence shown here is derived from an EMBL/GenBank/DDBJ whole genome shotgun (WGS) entry which is preliminary data.</text>
</comment>
<evidence type="ECO:0000313" key="2">
    <source>
        <dbReference type="EMBL" id="PWJ11832.1"/>
    </source>
</evidence>
<reference evidence="2 3" key="1">
    <citation type="submission" date="2018-05" db="EMBL/GenBank/DDBJ databases">
        <title>The Hungate 1000. A catalogue of reference genomes from the rumen microbiome.</title>
        <authorList>
            <person name="Kelly W."/>
        </authorList>
    </citation>
    <scope>NUCLEOTIDE SEQUENCE [LARGE SCALE GENOMIC DNA]</scope>
    <source>
        <strain evidence="2 3">SAb67</strain>
    </source>
</reference>
<feature type="domain" description="Flavodoxin-like" evidence="1">
    <location>
        <begin position="3"/>
        <end position="156"/>
    </location>
</feature>
<dbReference type="EMBL" id="QGDI01000008">
    <property type="protein sequence ID" value="PWJ11832.1"/>
    <property type="molecule type" value="Genomic_DNA"/>
</dbReference>
<dbReference type="GO" id="GO:0006783">
    <property type="term" value="P:heme biosynthetic process"/>
    <property type="evidence" value="ECO:0007669"/>
    <property type="project" value="TreeGrafter"/>
</dbReference>
<accession>A0A315YKB4</accession>
<dbReference type="OrthoDB" id="2146857at2"/>
<dbReference type="AlphaFoldDB" id="A0A315YKB4"/>
<sequence>MKTIIVYSSQTGFTKKYSEWLAEELGGETISVKEASKKDDDFFDSFDAIVYGGWVAVEKIHKLDWFTSRMAKWRGKKLAVFCTGASPATYSGVNTLLDKALNDEQEKYAKVFYCPGGLDYSKMSLGSKMLMKTFSAMLKGKKNKTEDEKAMAEHVSASCDMTDRKYLAPIIEYLRK</sequence>
<dbReference type="PANTHER" id="PTHR38030">
    <property type="entry name" value="PROTOPORPHYRINOGEN IX DEHYDROGENASE [MENAQUINONE]"/>
    <property type="match status" value="1"/>
</dbReference>
<dbReference type="InterPro" id="IPR008254">
    <property type="entry name" value="Flavodoxin/NO_synth"/>
</dbReference>
<proteinExistence type="predicted"/>
<dbReference type="PANTHER" id="PTHR38030:SF2">
    <property type="entry name" value="PROTOPORPHYRINOGEN IX DEHYDROGENASE [QUINONE]"/>
    <property type="match status" value="1"/>
</dbReference>
<organism evidence="2 3">
    <name type="scientific">Ruminococcus flavefaciens</name>
    <dbReference type="NCBI Taxonomy" id="1265"/>
    <lineage>
        <taxon>Bacteria</taxon>
        <taxon>Bacillati</taxon>
        <taxon>Bacillota</taxon>
        <taxon>Clostridia</taxon>
        <taxon>Eubacteriales</taxon>
        <taxon>Oscillospiraceae</taxon>
        <taxon>Ruminococcus</taxon>
    </lineage>
</organism>
<dbReference type="GO" id="GO:0010181">
    <property type="term" value="F:FMN binding"/>
    <property type="evidence" value="ECO:0007669"/>
    <property type="project" value="InterPro"/>
</dbReference>
<dbReference type="GO" id="GO:0016651">
    <property type="term" value="F:oxidoreductase activity, acting on NAD(P)H"/>
    <property type="evidence" value="ECO:0007669"/>
    <property type="project" value="UniProtKB-ARBA"/>
</dbReference>
<dbReference type="RefSeq" id="WP_109726858.1">
    <property type="nucleotide sequence ID" value="NZ_CACYST010000195.1"/>
</dbReference>
<dbReference type="Gene3D" id="3.40.50.360">
    <property type="match status" value="1"/>
</dbReference>
<dbReference type="InterPro" id="IPR026816">
    <property type="entry name" value="Flavodoxin_dom"/>
</dbReference>
<dbReference type="PROSITE" id="PS50902">
    <property type="entry name" value="FLAVODOXIN_LIKE"/>
    <property type="match status" value="1"/>
</dbReference>
<evidence type="ECO:0000259" key="1">
    <source>
        <dbReference type="PROSITE" id="PS50902"/>
    </source>
</evidence>
<dbReference type="Proteomes" id="UP000245720">
    <property type="component" value="Unassembled WGS sequence"/>
</dbReference>
<name>A0A315YKB4_RUMFL</name>
<dbReference type="SUPFAM" id="SSF52218">
    <property type="entry name" value="Flavoproteins"/>
    <property type="match status" value="1"/>
</dbReference>